<evidence type="ECO:0000313" key="3">
    <source>
        <dbReference type="EMBL" id="MFJ3046612.1"/>
    </source>
</evidence>
<reference evidence="3 4" key="1">
    <citation type="submission" date="2024-10" db="EMBL/GenBank/DDBJ databases">
        <title>The Natural Products Discovery Center: Release of the First 8490 Sequenced Strains for Exploring Actinobacteria Biosynthetic Diversity.</title>
        <authorList>
            <person name="Kalkreuter E."/>
            <person name="Kautsar S.A."/>
            <person name="Yang D."/>
            <person name="Bader C.D."/>
            <person name="Teijaro C.N."/>
            <person name="Fluegel L."/>
            <person name="Davis C.M."/>
            <person name="Simpson J.R."/>
            <person name="Lauterbach L."/>
            <person name="Steele A.D."/>
            <person name="Gui C."/>
            <person name="Meng S."/>
            <person name="Li G."/>
            <person name="Viehrig K."/>
            <person name="Ye F."/>
            <person name="Su P."/>
            <person name="Kiefer A.F."/>
            <person name="Nichols A."/>
            <person name="Cepeda A.J."/>
            <person name="Yan W."/>
            <person name="Fan B."/>
            <person name="Jiang Y."/>
            <person name="Adhikari A."/>
            <person name="Zheng C.-J."/>
            <person name="Schuster L."/>
            <person name="Cowan T.M."/>
            <person name="Smanski M.J."/>
            <person name="Chevrette M.G."/>
            <person name="De Carvalho L.P.S."/>
            <person name="Shen B."/>
        </authorList>
    </citation>
    <scope>NUCLEOTIDE SEQUENCE [LARGE SCALE GENOMIC DNA]</scope>
    <source>
        <strain evidence="3 4">NPDC087045</strain>
    </source>
</reference>
<comment type="caution">
    <text evidence="3">The sequence shown here is derived from an EMBL/GenBank/DDBJ whole genome shotgun (WGS) entry which is preliminary data.</text>
</comment>
<gene>
    <name evidence="3" type="ORF">ACIPEN_12350</name>
</gene>
<dbReference type="EMBL" id="JBIUZV010000006">
    <property type="protein sequence ID" value="MFJ3046612.1"/>
    <property type="molecule type" value="Genomic_DNA"/>
</dbReference>
<feature type="region of interest" description="Disordered" evidence="1">
    <location>
        <begin position="88"/>
        <end position="133"/>
    </location>
</feature>
<feature type="signal peptide" evidence="2">
    <location>
        <begin position="1"/>
        <end position="24"/>
    </location>
</feature>
<name>A0ABW8F007_9BURK</name>
<sequence>MKKIILAAVLAATSVGAILPVAQAQVSVNINIGAPPPPRVERMPPPRYGYIWAPGYWDWNGHAHVWREGRWMRERPGYAYAQPVWREGPHGWELDRGGWRGDRRRDDEDGDRDHGRGHDRDHCPPGHAKKGEC</sequence>
<accession>A0ABW8F007</accession>
<dbReference type="Proteomes" id="UP001617427">
    <property type="component" value="Unassembled WGS sequence"/>
</dbReference>
<protein>
    <submittedName>
        <fullName evidence="3">YXWGXW repeat-containing protein</fullName>
    </submittedName>
</protein>
<dbReference type="Pfam" id="PF12779">
    <property type="entry name" value="WXXGXW"/>
    <property type="match status" value="1"/>
</dbReference>
<dbReference type="InterPro" id="IPR024447">
    <property type="entry name" value="YXWGXW_rpt"/>
</dbReference>
<organism evidence="3 4">
    <name type="scientific">Herbaspirillum chlorophenolicum</name>
    <dbReference type="NCBI Taxonomy" id="211589"/>
    <lineage>
        <taxon>Bacteria</taxon>
        <taxon>Pseudomonadati</taxon>
        <taxon>Pseudomonadota</taxon>
        <taxon>Betaproteobacteria</taxon>
        <taxon>Burkholderiales</taxon>
        <taxon>Oxalobacteraceae</taxon>
        <taxon>Herbaspirillum</taxon>
    </lineage>
</organism>
<keyword evidence="2" id="KW-0732">Signal</keyword>
<evidence type="ECO:0000256" key="1">
    <source>
        <dbReference type="SAM" id="MobiDB-lite"/>
    </source>
</evidence>
<evidence type="ECO:0000256" key="2">
    <source>
        <dbReference type="SAM" id="SignalP"/>
    </source>
</evidence>
<feature type="chain" id="PRO_5046638241" evidence="2">
    <location>
        <begin position="25"/>
        <end position="133"/>
    </location>
</feature>
<proteinExistence type="predicted"/>
<dbReference type="RefSeq" id="WP_050467589.1">
    <property type="nucleotide sequence ID" value="NZ_JBIUZV010000006.1"/>
</dbReference>
<evidence type="ECO:0000313" key="4">
    <source>
        <dbReference type="Proteomes" id="UP001617427"/>
    </source>
</evidence>
<keyword evidence="4" id="KW-1185">Reference proteome</keyword>